<name>A0A1I1YLJ5_9BACT</name>
<sequence length="334" mass="35895">MNEHPLMLLCAGACTSIGLSVAATLAAFEAGISRTVEIEEVAAVASQLELLPPEMDRASRCHWLACAALLDALEPLSEFRELRMPLLLATSDEHLTDDPATLHAALAGCEPRITLERPERYHFADGRSAWFSCMETAARLIADGQPLVAICAVDSGCDLSSLRALASRGELLDDRHPDGIIPGEGAAVTILTSEEGARRLRRTPWTRIRAAARGREQRHFRQDRSSLADGLTSVLRSLRKRQQGWRADAIYSPQPGVVYWSRELTMALLRNAALCPEPLNVVSLADGLGDCGAAGAALAVSLAALKIHRGELARVLAYGEANLGHVGACLLETP</sequence>
<dbReference type="STRING" id="54.SAMN02745121_03311"/>
<dbReference type="OrthoDB" id="5494346at2"/>
<organism evidence="1 2">
    <name type="scientific">Nannocystis exedens</name>
    <dbReference type="NCBI Taxonomy" id="54"/>
    <lineage>
        <taxon>Bacteria</taxon>
        <taxon>Pseudomonadati</taxon>
        <taxon>Myxococcota</taxon>
        <taxon>Polyangia</taxon>
        <taxon>Nannocystales</taxon>
        <taxon>Nannocystaceae</taxon>
        <taxon>Nannocystis</taxon>
    </lineage>
</organism>
<dbReference type="InterPro" id="IPR016039">
    <property type="entry name" value="Thiolase-like"/>
</dbReference>
<dbReference type="EMBL" id="FOMX01000010">
    <property type="protein sequence ID" value="SFE19023.1"/>
    <property type="molecule type" value="Genomic_DNA"/>
</dbReference>
<dbReference type="GO" id="GO:0016746">
    <property type="term" value="F:acyltransferase activity"/>
    <property type="evidence" value="ECO:0007669"/>
    <property type="project" value="InterPro"/>
</dbReference>
<dbReference type="RefSeq" id="WP_096328501.1">
    <property type="nucleotide sequence ID" value="NZ_FOMX01000010.1"/>
</dbReference>
<dbReference type="Proteomes" id="UP000199400">
    <property type="component" value="Unassembled WGS sequence"/>
</dbReference>
<dbReference type="SUPFAM" id="SSF53901">
    <property type="entry name" value="Thiolase-like"/>
    <property type="match status" value="2"/>
</dbReference>
<dbReference type="AlphaFoldDB" id="A0A1I1YLJ5"/>
<evidence type="ECO:0000313" key="1">
    <source>
        <dbReference type="EMBL" id="SFE19023.1"/>
    </source>
</evidence>
<accession>A0A1I1YLJ5</accession>
<evidence type="ECO:0000313" key="2">
    <source>
        <dbReference type="Proteomes" id="UP000199400"/>
    </source>
</evidence>
<reference evidence="2" key="1">
    <citation type="submission" date="2016-10" db="EMBL/GenBank/DDBJ databases">
        <authorList>
            <person name="Varghese N."/>
            <person name="Submissions S."/>
        </authorList>
    </citation>
    <scope>NUCLEOTIDE SEQUENCE [LARGE SCALE GENOMIC DNA]</scope>
    <source>
        <strain evidence="2">ATCC 25963</strain>
    </source>
</reference>
<proteinExistence type="predicted"/>
<gene>
    <name evidence="1" type="ORF">SAMN02745121_03311</name>
</gene>
<keyword evidence="2" id="KW-1185">Reference proteome</keyword>
<protein>
    <submittedName>
        <fullName evidence="1">3-oxoacyl-[acyl-carrier-protein] synthase-1</fullName>
    </submittedName>
</protein>